<evidence type="ECO:0000256" key="8">
    <source>
        <dbReference type="SAM" id="Phobius"/>
    </source>
</evidence>
<keyword evidence="10" id="KW-1185">Reference proteome</keyword>
<feature type="transmembrane region" description="Helical" evidence="8">
    <location>
        <begin position="21"/>
        <end position="43"/>
    </location>
</feature>
<dbReference type="GO" id="GO:0033214">
    <property type="term" value="P:siderophore-iron import into cell"/>
    <property type="evidence" value="ECO:0007669"/>
    <property type="project" value="TreeGrafter"/>
</dbReference>
<reference evidence="9 10" key="1">
    <citation type="journal article" date="2012" name="ISME J.">
        <title>Nitrification expanded: discovery, physiology and genomics of a nitrite-oxidizing bacterium from the phylum Chloroflexi.</title>
        <authorList>
            <person name="Sorokin D.Y."/>
            <person name="Lucker S."/>
            <person name="Vejmelkova D."/>
            <person name="Kostrikina N.A."/>
            <person name="Kleerebezem R."/>
            <person name="Rijpstra W.I."/>
            <person name="Damste J.S."/>
            <person name="Le Paslier D."/>
            <person name="Muyzer G."/>
            <person name="Wagner M."/>
            <person name="van Loosdrecht M.C."/>
            <person name="Daims H."/>
        </authorList>
    </citation>
    <scope>NUCLEOTIDE SEQUENCE [LARGE SCALE GENOMIC DNA]</scope>
    <source>
        <strain evidence="10">none</strain>
    </source>
</reference>
<dbReference type="GO" id="GO:0022857">
    <property type="term" value="F:transmembrane transporter activity"/>
    <property type="evidence" value="ECO:0007669"/>
    <property type="project" value="InterPro"/>
</dbReference>
<keyword evidence="7 8" id="KW-0472">Membrane</keyword>
<dbReference type="InterPro" id="IPR037294">
    <property type="entry name" value="ABC_BtuC-like"/>
</dbReference>
<comment type="similarity">
    <text evidence="2">Belongs to the binding-protein-dependent transport system permease family. FecCD subfamily.</text>
</comment>
<comment type="subcellular location">
    <subcellularLocation>
        <location evidence="1">Cell membrane</location>
        <topology evidence="1">Multi-pass membrane protein</topology>
    </subcellularLocation>
</comment>
<proteinExistence type="inferred from homology"/>
<keyword evidence="5 8" id="KW-0812">Transmembrane</keyword>
<dbReference type="SUPFAM" id="SSF81345">
    <property type="entry name" value="ABC transporter involved in vitamin B12 uptake, BtuC"/>
    <property type="match status" value="1"/>
</dbReference>
<feature type="transmembrane region" description="Helical" evidence="8">
    <location>
        <begin position="151"/>
        <end position="171"/>
    </location>
</feature>
<accession>I4EEL4</accession>
<dbReference type="PANTHER" id="PTHR30472">
    <property type="entry name" value="FERRIC ENTEROBACTIN TRANSPORT SYSTEM PERMEASE PROTEIN"/>
    <property type="match status" value="1"/>
</dbReference>
<dbReference type="PANTHER" id="PTHR30472:SF25">
    <property type="entry name" value="ABC TRANSPORTER PERMEASE PROTEIN MJ0876-RELATED"/>
    <property type="match status" value="1"/>
</dbReference>
<dbReference type="Gene3D" id="1.10.3470.10">
    <property type="entry name" value="ABC transporter involved in vitamin B12 uptake, BtuC"/>
    <property type="match status" value="1"/>
</dbReference>
<evidence type="ECO:0000256" key="6">
    <source>
        <dbReference type="ARBA" id="ARBA00022989"/>
    </source>
</evidence>
<evidence type="ECO:0000256" key="3">
    <source>
        <dbReference type="ARBA" id="ARBA00022448"/>
    </source>
</evidence>
<keyword evidence="3" id="KW-0813">Transport</keyword>
<gene>
    <name evidence="9" type="ORF">NITHO_1910001</name>
</gene>
<protein>
    <submittedName>
        <fullName evidence="9">Putative iron ABC transport system, permease protein</fullName>
    </submittedName>
</protein>
<dbReference type="Pfam" id="PF01032">
    <property type="entry name" value="FecCD"/>
    <property type="match status" value="1"/>
</dbReference>
<evidence type="ECO:0000256" key="4">
    <source>
        <dbReference type="ARBA" id="ARBA00022475"/>
    </source>
</evidence>
<comment type="caution">
    <text evidence="9">The sequence shown here is derived from an EMBL/GenBank/DDBJ whole genome shotgun (WGS) entry which is preliminary data.</text>
</comment>
<dbReference type="CDD" id="cd06550">
    <property type="entry name" value="TM_ABC_iron-siderophores_like"/>
    <property type="match status" value="1"/>
</dbReference>
<evidence type="ECO:0000256" key="2">
    <source>
        <dbReference type="ARBA" id="ARBA00007935"/>
    </source>
</evidence>
<dbReference type="GO" id="GO:0005886">
    <property type="term" value="C:plasma membrane"/>
    <property type="evidence" value="ECO:0007669"/>
    <property type="project" value="UniProtKB-SubCell"/>
</dbReference>
<name>I4EEL4_9BACT</name>
<evidence type="ECO:0000256" key="1">
    <source>
        <dbReference type="ARBA" id="ARBA00004651"/>
    </source>
</evidence>
<keyword evidence="6 8" id="KW-1133">Transmembrane helix</keyword>
<feature type="transmembrane region" description="Helical" evidence="8">
    <location>
        <begin position="110"/>
        <end position="136"/>
    </location>
</feature>
<feature type="transmembrane region" description="Helical" evidence="8">
    <location>
        <begin position="178"/>
        <end position="199"/>
    </location>
</feature>
<evidence type="ECO:0000256" key="5">
    <source>
        <dbReference type="ARBA" id="ARBA00022692"/>
    </source>
</evidence>
<feature type="transmembrane region" description="Helical" evidence="8">
    <location>
        <begin position="63"/>
        <end position="89"/>
    </location>
</feature>
<evidence type="ECO:0000256" key="7">
    <source>
        <dbReference type="ARBA" id="ARBA00023136"/>
    </source>
</evidence>
<dbReference type="EMBL" id="CAGS01000103">
    <property type="protein sequence ID" value="CCF83126.1"/>
    <property type="molecule type" value="Genomic_DNA"/>
</dbReference>
<evidence type="ECO:0000313" key="9">
    <source>
        <dbReference type="EMBL" id="CCF83126.1"/>
    </source>
</evidence>
<dbReference type="AlphaFoldDB" id="I4EEL4"/>
<sequence>MGASAFIYFASRMRGVSTETMVLLGIALVFLFSSLLAALQYIASEQALQQVIFWSLGSLAKASWTKIGISAGVLLLTIPLFLTNVWKLTALRLGDEKSKSLGINVEKLRLNVLIAVSLLAAAAVSFVGTIGFVGLVGPHIARMLVGEDQRYFLPTSALAGAIMLSATSIISKSIIPGALIPIGIISSLIGVPFFLSLILTKRRQLW</sequence>
<organism evidence="9 10">
    <name type="scientific">Nitrolancea hollandica Lb</name>
    <dbReference type="NCBI Taxonomy" id="1129897"/>
    <lineage>
        <taxon>Bacteria</taxon>
        <taxon>Pseudomonadati</taxon>
        <taxon>Thermomicrobiota</taxon>
        <taxon>Thermomicrobia</taxon>
        <taxon>Sphaerobacterales</taxon>
        <taxon>Sphaerobacterineae</taxon>
        <taxon>Sphaerobacteraceae</taxon>
        <taxon>Nitrolancea</taxon>
    </lineage>
</organism>
<dbReference type="InterPro" id="IPR000522">
    <property type="entry name" value="ABC_transptr_permease_BtuC"/>
</dbReference>
<keyword evidence="4" id="KW-1003">Cell membrane</keyword>
<dbReference type="Proteomes" id="UP000004221">
    <property type="component" value="Unassembled WGS sequence"/>
</dbReference>
<evidence type="ECO:0000313" key="10">
    <source>
        <dbReference type="Proteomes" id="UP000004221"/>
    </source>
</evidence>